<sequence>MFKHILLPTDGSELSLRAIDIGIDVAAKYGARVLALHVIKPSPAVQHLSDSLVLQEDERALKITRRASAYLDEVRRRAEVAHVECNGAYEMDKRPYMAIVTVARRQQCDLIVMGSHVQTGTDRLRRGSQTAKLLVSTSIPVLVCR</sequence>
<dbReference type="InterPro" id="IPR014729">
    <property type="entry name" value="Rossmann-like_a/b/a_fold"/>
</dbReference>
<evidence type="ECO:0000313" key="3">
    <source>
        <dbReference type="EMBL" id="MET3653500.1"/>
    </source>
</evidence>
<accession>A0ABV2JYQ1</accession>
<feature type="domain" description="UspA" evidence="2">
    <location>
        <begin position="1"/>
        <end position="145"/>
    </location>
</feature>
<evidence type="ECO:0000259" key="2">
    <source>
        <dbReference type="Pfam" id="PF00582"/>
    </source>
</evidence>
<evidence type="ECO:0000256" key="1">
    <source>
        <dbReference type="ARBA" id="ARBA00008791"/>
    </source>
</evidence>
<dbReference type="PANTHER" id="PTHR46268">
    <property type="entry name" value="STRESS RESPONSE PROTEIN NHAX"/>
    <property type="match status" value="1"/>
</dbReference>
<name>A0ABV2JYQ1_9GAMM</name>
<dbReference type="InterPro" id="IPR006015">
    <property type="entry name" value="Universal_stress_UspA"/>
</dbReference>
<dbReference type="RefSeq" id="WP_354014892.1">
    <property type="nucleotide sequence ID" value="NZ_JBEPMU010000005.1"/>
</dbReference>
<proteinExistence type="inferred from homology"/>
<comment type="similarity">
    <text evidence="1">Belongs to the universal stress protein A family.</text>
</comment>
<dbReference type="PRINTS" id="PR01438">
    <property type="entry name" value="UNVRSLSTRESS"/>
</dbReference>
<dbReference type="PANTHER" id="PTHR46268:SF6">
    <property type="entry name" value="UNIVERSAL STRESS PROTEIN UP12"/>
    <property type="match status" value="1"/>
</dbReference>
<evidence type="ECO:0000313" key="4">
    <source>
        <dbReference type="Proteomes" id="UP001549184"/>
    </source>
</evidence>
<dbReference type="EMBL" id="JBEPMU010000005">
    <property type="protein sequence ID" value="MET3653500.1"/>
    <property type="molecule type" value="Genomic_DNA"/>
</dbReference>
<dbReference type="Gene3D" id="3.40.50.620">
    <property type="entry name" value="HUPs"/>
    <property type="match status" value="1"/>
</dbReference>
<organism evidence="3 4">
    <name type="scientific">Dyella japonica</name>
    <dbReference type="NCBI Taxonomy" id="231455"/>
    <lineage>
        <taxon>Bacteria</taxon>
        <taxon>Pseudomonadati</taxon>
        <taxon>Pseudomonadota</taxon>
        <taxon>Gammaproteobacteria</taxon>
        <taxon>Lysobacterales</taxon>
        <taxon>Rhodanobacteraceae</taxon>
        <taxon>Dyella</taxon>
    </lineage>
</organism>
<comment type="caution">
    <text evidence="3">The sequence shown here is derived from an EMBL/GenBank/DDBJ whole genome shotgun (WGS) entry which is preliminary data.</text>
</comment>
<keyword evidence="4" id="KW-1185">Reference proteome</keyword>
<dbReference type="Proteomes" id="UP001549184">
    <property type="component" value="Unassembled WGS sequence"/>
</dbReference>
<dbReference type="SUPFAM" id="SSF52402">
    <property type="entry name" value="Adenine nucleotide alpha hydrolases-like"/>
    <property type="match status" value="1"/>
</dbReference>
<gene>
    <name evidence="3" type="ORF">ABIC75_003237</name>
</gene>
<dbReference type="CDD" id="cd00293">
    <property type="entry name" value="USP-like"/>
    <property type="match status" value="1"/>
</dbReference>
<dbReference type="InterPro" id="IPR006016">
    <property type="entry name" value="UspA"/>
</dbReference>
<reference evidence="3 4" key="1">
    <citation type="submission" date="2024-06" db="EMBL/GenBank/DDBJ databases">
        <title>Sorghum-associated microbial communities from plants grown in Nebraska, USA.</title>
        <authorList>
            <person name="Schachtman D."/>
        </authorList>
    </citation>
    <scope>NUCLEOTIDE SEQUENCE [LARGE SCALE GENOMIC DNA]</scope>
    <source>
        <strain evidence="3 4">1073</strain>
    </source>
</reference>
<protein>
    <submittedName>
        <fullName evidence="3">Nucleotide-binding universal stress UspA family protein</fullName>
    </submittedName>
</protein>
<dbReference type="Pfam" id="PF00582">
    <property type="entry name" value="Usp"/>
    <property type="match status" value="1"/>
</dbReference>